<evidence type="ECO:0000313" key="2">
    <source>
        <dbReference type="EMBL" id="GIF79717.1"/>
    </source>
</evidence>
<gene>
    <name evidence="2" type="ORF">Cba03nite_10660</name>
</gene>
<dbReference type="RefSeq" id="WP_203742565.1">
    <property type="nucleotide sequence ID" value="NZ_BONF01000008.1"/>
</dbReference>
<reference evidence="2 3" key="1">
    <citation type="submission" date="2021-01" db="EMBL/GenBank/DDBJ databases">
        <title>Whole genome shotgun sequence of Catellatospora bangladeshensis NBRC 107357.</title>
        <authorList>
            <person name="Komaki H."/>
            <person name="Tamura T."/>
        </authorList>
    </citation>
    <scope>NUCLEOTIDE SEQUENCE [LARGE SCALE GENOMIC DNA]</scope>
    <source>
        <strain evidence="2 3">NBRC 107357</strain>
    </source>
</reference>
<dbReference type="InterPro" id="IPR008538">
    <property type="entry name" value="Uma2"/>
</dbReference>
<feature type="domain" description="Putative restriction endonuclease" evidence="1">
    <location>
        <begin position="36"/>
        <end position="198"/>
    </location>
</feature>
<protein>
    <recommendedName>
        <fullName evidence="1">Putative restriction endonuclease domain-containing protein</fullName>
    </recommendedName>
</protein>
<name>A0A8J3JFU9_9ACTN</name>
<dbReference type="InterPro" id="IPR011335">
    <property type="entry name" value="Restrct_endonuc-II-like"/>
</dbReference>
<accession>A0A8J3JFU9</accession>
<sequence length="206" mass="22961">MTSTAERQATNVDSGHFDPLTDLDGMWTVDLAARYLPIPGMPLTKYECWDGHLFMTPYESVQNSYGEAELIGQLRPGARATGYFVCGPVNLMLGLPGRWIQPDVTVLDGPVRGTWVSSEHAVLVAEFVSPGSIRRDRIDKPARCAEAGIPWYMTVDLDEERGRAAVELFELKDGRYHRAALNHAGSRFEMSDPFQAGFDPIELLMR</sequence>
<comment type="caution">
    <text evidence="2">The sequence shown here is derived from an EMBL/GenBank/DDBJ whole genome shotgun (WGS) entry which is preliminary data.</text>
</comment>
<dbReference type="Proteomes" id="UP000601223">
    <property type="component" value="Unassembled WGS sequence"/>
</dbReference>
<dbReference type="CDD" id="cd06260">
    <property type="entry name" value="DUF820-like"/>
    <property type="match status" value="1"/>
</dbReference>
<evidence type="ECO:0000259" key="1">
    <source>
        <dbReference type="Pfam" id="PF05685"/>
    </source>
</evidence>
<proteinExistence type="predicted"/>
<evidence type="ECO:0000313" key="3">
    <source>
        <dbReference type="Proteomes" id="UP000601223"/>
    </source>
</evidence>
<dbReference type="InterPro" id="IPR012296">
    <property type="entry name" value="Nuclease_put_TT1808"/>
</dbReference>
<keyword evidence="3" id="KW-1185">Reference proteome</keyword>
<dbReference type="AlphaFoldDB" id="A0A8J3JFU9"/>
<dbReference type="Gene3D" id="3.90.1570.10">
    <property type="entry name" value="tt1808, chain A"/>
    <property type="match status" value="1"/>
</dbReference>
<dbReference type="Pfam" id="PF05685">
    <property type="entry name" value="Uma2"/>
    <property type="match status" value="1"/>
</dbReference>
<organism evidence="2 3">
    <name type="scientific">Catellatospora bangladeshensis</name>
    <dbReference type="NCBI Taxonomy" id="310355"/>
    <lineage>
        <taxon>Bacteria</taxon>
        <taxon>Bacillati</taxon>
        <taxon>Actinomycetota</taxon>
        <taxon>Actinomycetes</taxon>
        <taxon>Micromonosporales</taxon>
        <taxon>Micromonosporaceae</taxon>
        <taxon>Catellatospora</taxon>
    </lineage>
</organism>
<dbReference type="SUPFAM" id="SSF52980">
    <property type="entry name" value="Restriction endonuclease-like"/>
    <property type="match status" value="1"/>
</dbReference>
<dbReference type="EMBL" id="BONF01000008">
    <property type="protein sequence ID" value="GIF79717.1"/>
    <property type="molecule type" value="Genomic_DNA"/>
</dbReference>